<protein>
    <recommendedName>
        <fullName evidence="7">Bifunctional uridylyltransferase/uridylyl-removing enzyme</fullName>
        <shortName evidence="7">UTase/UR</shortName>
    </recommendedName>
    <alternativeName>
        <fullName evidence="7">Bifunctional [protein-PII] modification enzyme</fullName>
    </alternativeName>
    <alternativeName>
        <fullName evidence="7">Bifunctional nitrogen sensor protein</fullName>
    </alternativeName>
    <domain>
        <recommendedName>
            <fullName evidence="7">[Protein-PII] uridylyltransferase</fullName>
            <shortName evidence="7">PII uridylyltransferase</shortName>
            <shortName evidence="7">UTase</shortName>
            <ecNumber evidence="7">2.7.7.59</ecNumber>
        </recommendedName>
    </domain>
    <domain>
        <recommendedName>
            <fullName evidence="7">[Protein-PII]-UMP uridylyl-removing enzyme</fullName>
            <shortName evidence="7">UR</shortName>
            <ecNumber evidence="7">3.1.4.-</ecNumber>
        </recommendedName>
    </domain>
</protein>
<dbReference type="CDD" id="cd00077">
    <property type="entry name" value="HDc"/>
    <property type="match status" value="1"/>
</dbReference>
<dbReference type="SUPFAM" id="SSF81891">
    <property type="entry name" value="Poly A polymerase C-terminal region-like"/>
    <property type="match status" value="1"/>
</dbReference>
<dbReference type="EMBL" id="VMBP01000001">
    <property type="protein sequence ID" value="TSJ64648.1"/>
    <property type="molecule type" value="Genomic_DNA"/>
</dbReference>
<sequence>MTESRRRTDHPFKELFDIDAMRVELSALARQVLDDGKSGREVEMRGQMARRLKLAYQQGHKTAERWLMEEGSGRRCAERLSRLQDEIISLVHELVITHLYPSDNPSTAERMAIVAVGGYGRGLMAPGSDTDILFLLPYKQTAWGESVAEAILYVLWDMGLKVGHATRSVDECIRQARADMTIRTALLEARLLLGEKTLFDELASRFDKDVVQGTAVEFVAAKLAEREERLKRAGQSRYVVEPNVKDGKGGLRDLHTLFWIAKYVYRVHETRDLVAKGVFTPEEAKIFRRCEDFLWSVRCHLHFLTGKAEERLSFDLQREMAERLGYVAHPGLKDVERFMKHYFLVAKDVGDLTAIVSAALEERHDKPVPRLDRMIARLRRSGRRTLKESADFIVDNDRINVADSSAFGRDPVNLIRVFHLAGKHGLAFHPDAMRLATRSLKLIDQNVRENPEANRLFLEILCSKESPEIVLRRMNETGVLGRFIPEFGRIVAMMQFNMYHSYTVDEHLIRAIGVLSRIERGDRPEYGLANELMPQIKNRTLLYVAVFLHDIAKGRPEDHSIAGARVARKLCPRFGLSAVDTDTVAWLIEQHLTMSTIAQSRDLSDRKTIENFAAVVQNLERMKLLLILTTADIRAVGPGVWNNWKSQLLRTLYHETEPVITGGFSESNRNQRVARAQAEFRAALPEWDSEALDTYVARHYPTYWLQTDRAHQLAHARFILAAEADGKALATSAHTDARRGVTELTVFAPDHPKLLAVIAGACASAGAHIVDAQISTTTDGRALDTISLTRAFEQDEDEMRRADRIAAAIQKSLVGEIRLPEIVAKRIPKRPRAFTVEPEVTLNNSWSNRHTVVEVSGLDRPGLLYGLTQTLSRLNLNIASAHIATFGERAVDVFYVTDLMGAKIMGAARHSAIRRALLQVLDADDEANAA</sequence>
<organism evidence="10 11">
    <name type="scientific">Ancylobacter moscoviensis</name>
    <dbReference type="NCBI Taxonomy" id="2597768"/>
    <lineage>
        <taxon>Bacteria</taxon>
        <taxon>Pseudomonadati</taxon>
        <taxon>Pseudomonadota</taxon>
        <taxon>Alphaproteobacteria</taxon>
        <taxon>Hyphomicrobiales</taxon>
        <taxon>Xanthobacteraceae</taxon>
        <taxon>Ancylobacter</taxon>
    </lineage>
</organism>
<evidence type="ECO:0000256" key="6">
    <source>
        <dbReference type="ARBA" id="ARBA00023268"/>
    </source>
</evidence>
<keyword evidence="5 7" id="KW-0460">Magnesium</keyword>
<dbReference type="CDD" id="cd04900">
    <property type="entry name" value="ACT_UUR-like_1"/>
    <property type="match status" value="1"/>
</dbReference>
<comment type="catalytic activity">
    <reaction evidence="7">
        <text>[protein-PII]-L-tyrosine + UTP = [protein-PII]-uridylyl-L-tyrosine + diphosphate</text>
        <dbReference type="Rhea" id="RHEA:13673"/>
        <dbReference type="Rhea" id="RHEA-COMP:12147"/>
        <dbReference type="Rhea" id="RHEA-COMP:12148"/>
        <dbReference type="ChEBI" id="CHEBI:33019"/>
        <dbReference type="ChEBI" id="CHEBI:46398"/>
        <dbReference type="ChEBI" id="CHEBI:46858"/>
        <dbReference type="ChEBI" id="CHEBI:90602"/>
        <dbReference type="EC" id="2.7.7.59"/>
    </reaction>
</comment>
<evidence type="ECO:0000256" key="1">
    <source>
        <dbReference type="ARBA" id="ARBA00022679"/>
    </source>
</evidence>
<accession>A0ABY3DWU4</accession>
<keyword evidence="3" id="KW-0677">Repeat</keyword>
<gene>
    <name evidence="7" type="primary">glnD</name>
    <name evidence="10" type="ORF">FO470_05165</name>
</gene>
<evidence type="ECO:0000256" key="5">
    <source>
        <dbReference type="ARBA" id="ARBA00022842"/>
    </source>
</evidence>
<dbReference type="PANTHER" id="PTHR47320:SF1">
    <property type="entry name" value="BIFUNCTIONAL URIDYLYLTRANSFERASE_URIDYLYL-REMOVING ENZYME"/>
    <property type="match status" value="1"/>
</dbReference>
<dbReference type="RefSeq" id="WP_144341803.1">
    <property type="nucleotide sequence ID" value="NZ_VMBP01000001.1"/>
</dbReference>
<feature type="region of interest" description="Uridylyltransferase" evidence="7">
    <location>
        <begin position="1"/>
        <end position="385"/>
    </location>
</feature>
<keyword evidence="1 7" id="KW-0808">Transferase</keyword>
<evidence type="ECO:0000256" key="7">
    <source>
        <dbReference type="HAMAP-Rule" id="MF_00277"/>
    </source>
</evidence>
<dbReference type="SUPFAM" id="SSF81593">
    <property type="entry name" value="Nucleotidyltransferase substrate binding subunit/domain"/>
    <property type="match status" value="1"/>
</dbReference>
<dbReference type="PIRSF" id="PIRSF006288">
    <property type="entry name" value="PII_uridyltransf"/>
    <property type="match status" value="1"/>
</dbReference>
<dbReference type="InterPro" id="IPR002912">
    <property type="entry name" value="ACT_dom"/>
</dbReference>
<dbReference type="InterPro" id="IPR045865">
    <property type="entry name" value="ACT-like_dom_sf"/>
</dbReference>
<dbReference type="Pfam" id="PF01842">
    <property type="entry name" value="ACT"/>
    <property type="match status" value="1"/>
</dbReference>
<keyword evidence="11" id="KW-1185">Reference proteome</keyword>
<evidence type="ECO:0000259" key="8">
    <source>
        <dbReference type="PROSITE" id="PS51671"/>
    </source>
</evidence>
<dbReference type="NCBIfam" id="NF003467">
    <property type="entry name" value="PRK05092.1"/>
    <property type="match status" value="1"/>
</dbReference>
<dbReference type="Pfam" id="PF08335">
    <property type="entry name" value="GlnD_UR_UTase"/>
    <property type="match status" value="1"/>
</dbReference>
<dbReference type="InterPro" id="IPR010043">
    <property type="entry name" value="UTase/UR"/>
</dbReference>
<comment type="caution">
    <text evidence="10">The sequence shown here is derived from an EMBL/GenBank/DDBJ whole genome shotgun (WGS) entry which is preliminary data.</text>
</comment>
<feature type="domain" description="HD" evidence="9">
    <location>
        <begin position="504"/>
        <end position="625"/>
    </location>
</feature>
<comment type="domain">
    <text evidence="7">Has four distinct domains: an N-terminal nucleotidyltransferase (NT) domain responsible for UTase activity, a central HD domain that encodes UR activity, and two C-terminal ACT domains that seem to have a role in glutamine sensing.</text>
</comment>
<evidence type="ECO:0000256" key="3">
    <source>
        <dbReference type="ARBA" id="ARBA00022737"/>
    </source>
</evidence>
<dbReference type="SUPFAM" id="SSF55021">
    <property type="entry name" value="ACT-like"/>
    <property type="match status" value="2"/>
</dbReference>
<keyword evidence="6 7" id="KW-0511">Multifunctional enzyme</keyword>
<dbReference type="SMART" id="SM00471">
    <property type="entry name" value="HDc"/>
    <property type="match status" value="1"/>
</dbReference>
<proteinExistence type="inferred from homology"/>
<evidence type="ECO:0000313" key="11">
    <source>
        <dbReference type="Proteomes" id="UP000315321"/>
    </source>
</evidence>
<dbReference type="CDD" id="cd04899">
    <property type="entry name" value="ACT_ACR-UUR-like_2"/>
    <property type="match status" value="1"/>
</dbReference>
<comment type="caution">
    <text evidence="7">Lacks conserved residue(s) required for the propagation of feature annotation.</text>
</comment>
<dbReference type="InterPro" id="IPR043519">
    <property type="entry name" value="NT_sf"/>
</dbReference>
<keyword evidence="2 7" id="KW-0548">Nucleotidyltransferase</keyword>
<comment type="catalytic activity">
    <reaction evidence="7">
        <text>[protein-PII]-uridylyl-L-tyrosine + H2O = [protein-PII]-L-tyrosine + UMP + H(+)</text>
        <dbReference type="Rhea" id="RHEA:48600"/>
        <dbReference type="Rhea" id="RHEA-COMP:12147"/>
        <dbReference type="Rhea" id="RHEA-COMP:12148"/>
        <dbReference type="ChEBI" id="CHEBI:15377"/>
        <dbReference type="ChEBI" id="CHEBI:15378"/>
        <dbReference type="ChEBI" id="CHEBI:46858"/>
        <dbReference type="ChEBI" id="CHEBI:57865"/>
        <dbReference type="ChEBI" id="CHEBI:90602"/>
    </reaction>
</comment>
<comment type="similarity">
    <text evidence="7">Belongs to the GlnD family.</text>
</comment>
<feature type="domain" description="ACT" evidence="8">
    <location>
        <begin position="743"/>
        <end position="825"/>
    </location>
</feature>
<dbReference type="HAMAP" id="MF_00277">
    <property type="entry name" value="PII_uridylyl_transf"/>
    <property type="match status" value="1"/>
</dbReference>
<dbReference type="PANTHER" id="PTHR47320">
    <property type="entry name" value="BIFUNCTIONAL URIDYLYLTRANSFERASE/URIDYLYL-REMOVING ENZYME"/>
    <property type="match status" value="1"/>
</dbReference>
<dbReference type="InterPro" id="IPR003607">
    <property type="entry name" value="HD/PDEase_dom"/>
</dbReference>
<dbReference type="GO" id="GO:0008773">
    <property type="term" value="F:[protein-PII] uridylyltransferase activity"/>
    <property type="evidence" value="ECO:0007669"/>
    <property type="project" value="UniProtKB-EC"/>
</dbReference>
<comment type="activity regulation">
    <text evidence="7">Uridylyltransferase (UTase) activity is inhibited by glutamine, while glutamine activates uridylyl-removing (UR) activity.</text>
</comment>
<dbReference type="SUPFAM" id="SSF81301">
    <property type="entry name" value="Nucleotidyltransferase"/>
    <property type="match status" value="1"/>
</dbReference>
<dbReference type="Gene3D" id="1.10.3090.10">
    <property type="entry name" value="cca-adding enzyme, domain 2"/>
    <property type="match status" value="1"/>
</dbReference>
<dbReference type="EC" id="2.7.7.59" evidence="7"/>
<keyword evidence="4 7" id="KW-0378">Hydrolase</keyword>
<dbReference type="PROSITE" id="PS51831">
    <property type="entry name" value="HD"/>
    <property type="match status" value="1"/>
</dbReference>
<dbReference type="NCBIfam" id="TIGR01693">
    <property type="entry name" value="UTase_glnD"/>
    <property type="match status" value="1"/>
</dbReference>
<dbReference type="InterPro" id="IPR013546">
    <property type="entry name" value="PII_UdlTrfase/GS_AdlTrfase"/>
</dbReference>
<comment type="cofactor">
    <cofactor evidence="7">
        <name>Mg(2+)</name>
        <dbReference type="ChEBI" id="CHEBI:18420"/>
    </cofactor>
</comment>
<evidence type="ECO:0000259" key="9">
    <source>
        <dbReference type="PROSITE" id="PS51831"/>
    </source>
</evidence>
<dbReference type="CDD" id="cd05401">
    <property type="entry name" value="NT_GlnE_GlnD_like"/>
    <property type="match status" value="1"/>
</dbReference>
<dbReference type="Gene3D" id="3.30.460.10">
    <property type="entry name" value="Beta Polymerase, domain 2"/>
    <property type="match status" value="1"/>
</dbReference>
<evidence type="ECO:0000313" key="10">
    <source>
        <dbReference type="EMBL" id="TSJ64648.1"/>
    </source>
</evidence>
<name>A0ABY3DWU4_9HYPH</name>
<dbReference type="InterPro" id="IPR006674">
    <property type="entry name" value="HD_domain"/>
</dbReference>
<feature type="domain" description="ACT" evidence="8">
    <location>
        <begin position="852"/>
        <end position="928"/>
    </location>
</feature>
<comment type="function">
    <text evidence="7">Modifies, by uridylylation and deuridylylation, the PII regulatory proteins (GlnB and homologs), in response to the nitrogen status of the cell that GlnD senses through the glutamine level. Under low glutamine levels, catalyzes the conversion of the PII proteins and UTP to PII-UMP and PPi, while under higher glutamine levels, GlnD hydrolyzes PII-UMP to PII and UMP (deuridylylation). Thus, controls uridylylation state and activity of the PII proteins, and plays an important role in the regulation of nitrogen metabolism.</text>
</comment>
<dbReference type="Pfam" id="PF01966">
    <property type="entry name" value="HD"/>
    <property type="match status" value="1"/>
</dbReference>
<reference evidence="10 11" key="1">
    <citation type="submission" date="2019-07" db="EMBL/GenBank/DDBJ databases">
        <authorList>
            <person name="Grouzdev D.S."/>
        </authorList>
    </citation>
    <scope>NUCLEOTIDE SEQUENCE [LARGE SCALE GENOMIC DNA]</scope>
    <source>
        <strain evidence="10 11">3C</strain>
    </source>
</reference>
<evidence type="ECO:0000256" key="4">
    <source>
        <dbReference type="ARBA" id="ARBA00022801"/>
    </source>
</evidence>
<dbReference type="Gene3D" id="3.30.70.260">
    <property type="match status" value="1"/>
</dbReference>
<dbReference type="EC" id="3.1.4.-" evidence="7"/>
<dbReference type="Proteomes" id="UP000315321">
    <property type="component" value="Unassembled WGS sequence"/>
</dbReference>
<dbReference type="PROSITE" id="PS51671">
    <property type="entry name" value="ACT"/>
    <property type="match status" value="2"/>
</dbReference>
<evidence type="ECO:0000256" key="2">
    <source>
        <dbReference type="ARBA" id="ARBA00022695"/>
    </source>
</evidence>